<keyword evidence="1" id="KW-1185">Reference proteome</keyword>
<sequence>MISVEPQSTANAPDSFYNRVPHRNEAVIHHRSYFPDNNA</sequence>
<dbReference type="WBParaSite" id="PEQ_0000376801-mRNA-1">
    <property type="protein sequence ID" value="PEQ_0000376801-mRNA-1"/>
    <property type="gene ID" value="PEQ_0000376801"/>
</dbReference>
<protein>
    <submittedName>
        <fullName evidence="2">Uncharacterized protein</fullName>
    </submittedName>
</protein>
<dbReference type="Proteomes" id="UP000887564">
    <property type="component" value="Unplaced"/>
</dbReference>
<proteinExistence type="predicted"/>
<reference evidence="2" key="1">
    <citation type="submission" date="2022-11" db="UniProtKB">
        <authorList>
            <consortium name="WormBaseParasite"/>
        </authorList>
    </citation>
    <scope>IDENTIFICATION</scope>
</reference>
<dbReference type="AlphaFoldDB" id="A0A914RB99"/>
<accession>A0A914RB99</accession>
<name>A0A914RB99_PAREQ</name>
<evidence type="ECO:0000313" key="1">
    <source>
        <dbReference type="Proteomes" id="UP000887564"/>
    </source>
</evidence>
<organism evidence="1 2">
    <name type="scientific">Parascaris equorum</name>
    <name type="common">Equine roundworm</name>
    <dbReference type="NCBI Taxonomy" id="6256"/>
    <lineage>
        <taxon>Eukaryota</taxon>
        <taxon>Metazoa</taxon>
        <taxon>Ecdysozoa</taxon>
        <taxon>Nematoda</taxon>
        <taxon>Chromadorea</taxon>
        <taxon>Rhabditida</taxon>
        <taxon>Spirurina</taxon>
        <taxon>Ascaridomorpha</taxon>
        <taxon>Ascaridoidea</taxon>
        <taxon>Ascarididae</taxon>
        <taxon>Parascaris</taxon>
    </lineage>
</organism>
<evidence type="ECO:0000313" key="2">
    <source>
        <dbReference type="WBParaSite" id="PEQ_0000376801-mRNA-1"/>
    </source>
</evidence>